<evidence type="ECO:0000256" key="1">
    <source>
        <dbReference type="SAM" id="MobiDB-lite"/>
    </source>
</evidence>
<feature type="compositionally biased region" description="Basic and acidic residues" evidence="1">
    <location>
        <begin position="395"/>
        <end position="586"/>
    </location>
</feature>
<proteinExistence type="predicted"/>
<evidence type="ECO:0000256" key="2">
    <source>
        <dbReference type="SAM" id="SignalP"/>
    </source>
</evidence>
<dbReference type="InterPro" id="IPR006045">
    <property type="entry name" value="Cupin_1"/>
</dbReference>
<dbReference type="InterPro" id="IPR011051">
    <property type="entry name" value="RmlC_Cupin_sf"/>
</dbReference>
<keyword evidence="5" id="KW-1185">Reference proteome</keyword>
<name>A0A835M8G7_9MAGN</name>
<evidence type="ECO:0000313" key="4">
    <source>
        <dbReference type="EMBL" id="KAF9620272.1"/>
    </source>
</evidence>
<keyword evidence="2" id="KW-0732">Signal</keyword>
<evidence type="ECO:0000259" key="3">
    <source>
        <dbReference type="SMART" id="SM00835"/>
    </source>
</evidence>
<dbReference type="Gene3D" id="2.60.120.10">
    <property type="entry name" value="Jelly Rolls"/>
    <property type="match status" value="2"/>
</dbReference>
<protein>
    <recommendedName>
        <fullName evidence="3">Cupin type-1 domain-containing protein</fullName>
    </recommendedName>
</protein>
<dbReference type="InterPro" id="IPR014710">
    <property type="entry name" value="RmlC-like_jellyroll"/>
</dbReference>
<dbReference type="OrthoDB" id="1932894at2759"/>
<accession>A0A835M8G7</accession>
<dbReference type="InterPro" id="IPR050253">
    <property type="entry name" value="Seed_Storage-Functional"/>
</dbReference>
<dbReference type="CDD" id="cd02245">
    <property type="entry name" value="cupin_7S_vicilin-like_C"/>
    <property type="match status" value="1"/>
</dbReference>
<evidence type="ECO:0000313" key="5">
    <source>
        <dbReference type="Proteomes" id="UP000631114"/>
    </source>
</evidence>
<reference evidence="4 5" key="1">
    <citation type="submission" date="2020-10" db="EMBL/GenBank/DDBJ databases">
        <title>The Coptis chinensis genome and diversification of protoberbering-type alkaloids.</title>
        <authorList>
            <person name="Wang B."/>
            <person name="Shu S."/>
            <person name="Song C."/>
            <person name="Liu Y."/>
        </authorList>
    </citation>
    <scope>NUCLEOTIDE SEQUENCE [LARGE SCALE GENOMIC DNA]</scope>
    <source>
        <strain evidence="4">HL-2020</strain>
        <tissue evidence="4">Leaf</tissue>
    </source>
</reference>
<dbReference type="Proteomes" id="UP000631114">
    <property type="component" value="Unassembled WGS sequence"/>
</dbReference>
<feature type="chain" id="PRO_5032778720" description="Cupin type-1 domain-containing protein" evidence="2">
    <location>
        <begin position="27"/>
        <end position="594"/>
    </location>
</feature>
<feature type="signal peptide" evidence="2">
    <location>
        <begin position="1"/>
        <end position="26"/>
    </location>
</feature>
<sequence>MMKQNISALPFFVLLLVISVCVIVFGNVEDVGNVGSLVRKDKRETIAETEDGRISAVDIHDGTKGRYHLQFLTLEPNSLFLPVLLHADMVFFVQTGSGRLSWADEEANKNHIDVKRGDIYRLQSGSVFFVKSSLESAREKLRVCAIFTDELNTENPHVPEDVIDSMIRKSKPPPIVHSPSTNKTGHSEWTDRIFEVLTGGGTQTFNSKKPKTKTFNIMESKPDFENCNGWSKTVSRKDLLALKGSNIGVFMVNLTRGSMMGPHWNPRASEIAIVMHGQGMVHVVCSSLANASECKNRRFRVKEGDVFAVPRFHPMAQMAYNNDTFVFMGFSTMASRNHPQFLAGKSSVLQTLDKDTLAMSFNVPNTTIDQLLSSQADSIILSCVSCAEEEEQRMKEEIERQRQEEARREEEEARKREEEEARRREKEDARKREEEEAREREEEEARKREEEEERERKKEEAKKQEEEKEREREEEETRKQEEEKEREREEEEAREREAAEERKREEEARREQEATQRREEERRSEEEEEARRQEGEESRREEEAARRQEEEREERRRQEEESRRQEEEEEEERRGREEEWRGEGGRGSRKIFIF</sequence>
<dbReference type="PANTHER" id="PTHR31189:SF7">
    <property type="entry name" value="OS03G0197300 PROTEIN"/>
    <property type="match status" value="1"/>
</dbReference>
<comment type="caution">
    <text evidence="4">The sequence shown here is derived from an EMBL/GenBank/DDBJ whole genome shotgun (WGS) entry which is preliminary data.</text>
</comment>
<dbReference type="SUPFAM" id="SSF51182">
    <property type="entry name" value="RmlC-like cupins"/>
    <property type="match status" value="2"/>
</dbReference>
<dbReference type="PANTHER" id="PTHR31189">
    <property type="entry name" value="OS03G0336100 PROTEIN-RELATED"/>
    <property type="match status" value="1"/>
</dbReference>
<gene>
    <name evidence="4" type="ORF">IFM89_011007</name>
</gene>
<feature type="domain" description="Cupin type-1" evidence="3">
    <location>
        <begin position="215"/>
        <end position="369"/>
    </location>
</feature>
<dbReference type="CDD" id="cd02244">
    <property type="entry name" value="cupin_7S_vicilin-like_N"/>
    <property type="match status" value="1"/>
</dbReference>
<dbReference type="SMART" id="SM00835">
    <property type="entry name" value="Cupin_1"/>
    <property type="match status" value="1"/>
</dbReference>
<dbReference type="EMBL" id="JADFTS010000002">
    <property type="protein sequence ID" value="KAF9620272.1"/>
    <property type="molecule type" value="Genomic_DNA"/>
</dbReference>
<dbReference type="Pfam" id="PF00190">
    <property type="entry name" value="Cupin_1"/>
    <property type="match status" value="1"/>
</dbReference>
<dbReference type="AlphaFoldDB" id="A0A835M8G7"/>
<feature type="region of interest" description="Disordered" evidence="1">
    <location>
        <begin position="395"/>
        <end position="594"/>
    </location>
</feature>
<organism evidence="4 5">
    <name type="scientific">Coptis chinensis</name>
    <dbReference type="NCBI Taxonomy" id="261450"/>
    <lineage>
        <taxon>Eukaryota</taxon>
        <taxon>Viridiplantae</taxon>
        <taxon>Streptophyta</taxon>
        <taxon>Embryophyta</taxon>
        <taxon>Tracheophyta</taxon>
        <taxon>Spermatophyta</taxon>
        <taxon>Magnoliopsida</taxon>
        <taxon>Ranunculales</taxon>
        <taxon>Ranunculaceae</taxon>
        <taxon>Coptidoideae</taxon>
        <taxon>Coptis</taxon>
    </lineage>
</organism>